<protein>
    <recommendedName>
        <fullName evidence="2">G domain-containing protein</fullName>
    </recommendedName>
</protein>
<feature type="compositionally biased region" description="Basic and acidic residues" evidence="1">
    <location>
        <begin position="322"/>
        <end position="337"/>
    </location>
</feature>
<accession>R0JN98</accession>
<gene>
    <name evidence="3" type="ORF">SETTUDRAFT_34200</name>
</gene>
<feature type="compositionally biased region" description="Polar residues" evidence="1">
    <location>
        <begin position="299"/>
        <end position="316"/>
    </location>
</feature>
<reference evidence="3 4" key="2">
    <citation type="journal article" date="2013" name="PLoS Genet.">
        <title>Comparative genome structure, secondary metabolite, and effector coding capacity across Cochliobolus pathogens.</title>
        <authorList>
            <person name="Condon B.J."/>
            <person name="Leng Y."/>
            <person name="Wu D."/>
            <person name="Bushley K.E."/>
            <person name="Ohm R.A."/>
            <person name="Otillar R."/>
            <person name="Martin J."/>
            <person name="Schackwitz W."/>
            <person name="Grimwood J."/>
            <person name="MohdZainudin N."/>
            <person name="Xue C."/>
            <person name="Wang R."/>
            <person name="Manning V.A."/>
            <person name="Dhillon B."/>
            <person name="Tu Z.J."/>
            <person name="Steffenson B.J."/>
            <person name="Salamov A."/>
            <person name="Sun H."/>
            <person name="Lowry S."/>
            <person name="LaButti K."/>
            <person name="Han J."/>
            <person name="Copeland A."/>
            <person name="Lindquist E."/>
            <person name="Barry K."/>
            <person name="Schmutz J."/>
            <person name="Baker S.E."/>
            <person name="Ciuffetti L.M."/>
            <person name="Grigoriev I.V."/>
            <person name="Zhong S."/>
            <person name="Turgeon B.G."/>
        </authorList>
    </citation>
    <scope>NUCLEOTIDE SEQUENCE [LARGE SCALE GENOMIC DNA]</scope>
    <source>
        <strain evidence="4">28A</strain>
    </source>
</reference>
<keyword evidence="4" id="KW-1185">Reference proteome</keyword>
<feature type="region of interest" description="Disordered" evidence="1">
    <location>
        <begin position="369"/>
        <end position="400"/>
    </location>
</feature>
<dbReference type="Gene3D" id="3.40.50.300">
    <property type="entry name" value="P-loop containing nucleotide triphosphate hydrolases"/>
    <property type="match status" value="1"/>
</dbReference>
<evidence type="ECO:0000313" key="3">
    <source>
        <dbReference type="EMBL" id="EOA82653.1"/>
    </source>
</evidence>
<proteinExistence type="predicted"/>
<feature type="region of interest" description="Disordered" evidence="1">
    <location>
        <begin position="272"/>
        <end position="338"/>
    </location>
</feature>
<dbReference type="SUPFAM" id="SSF52540">
    <property type="entry name" value="P-loop containing nucleoside triphosphate hydrolases"/>
    <property type="match status" value="1"/>
</dbReference>
<dbReference type="GeneID" id="19403878"/>
<dbReference type="HOGENOM" id="CLU_689206_0_0_1"/>
<dbReference type="RefSeq" id="XP_008029447.1">
    <property type="nucleotide sequence ID" value="XM_008031256.1"/>
</dbReference>
<dbReference type="EMBL" id="KB908844">
    <property type="protein sequence ID" value="EOA82653.1"/>
    <property type="molecule type" value="Genomic_DNA"/>
</dbReference>
<sequence>MELRNGENSSSNEKDIISIQDKTQWCIDMINSLSDSDPAKILLLLGRPGVGKSSFLESVTGASGHAGDGTDPAADNLTKTIQIEAVGVGQTLLFVMDTPGINTNAEEAALTEIARGIDRIRSKARIVGVLYVSRIIDRNEDIDDKLRPFLLSFCGSRFMPQVTFVTTHWTAEVEAQKRAFNRNLEELKRRNQRDFVDKGARFYEHGREFVNGGGSSGFLHWWRQQNDIAIHAKSMIRSWYGGKHEAESPRFVQQLESPIEVLQTDAARSLGVSFDGSESTSAPGQGEDALNADQKSRETPGSTPSMGTSASTNTTQEEGEKEGEKEGENEGRGHIQEQNELSIWQKAWDGVKSLRPTINVTNDGISITLSTPNQDENIQGTFQHPFRRSHAPCNQSESSG</sequence>
<reference evidence="3 4" key="1">
    <citation type="journal article" date="2012" name="PLoS Pathog.">
        <title>Diverse lifestyles and strategies of plant pathogenesis encoded in the genomes of eighteen Dothideomycetes fungi.</title>
        <authorList>
            <person name="Ohm R.A."/>
            <person name="Feau N."/>
            <person name="Henrissat B."/>
            <person name="Schoch C.L."/>
            <person name="Horwitz B.A."/>
            <person name="Barry K.W."/>
            <person name="Condon B.J."/>
            <person name="Copeland A.C."/>
            <person name="Dhillon B."/>
            <person name="Glaser F."/>
            <person name="Hesse C.N."/>
            <person name="Kosti I."/>
            <person name="LaButti K."/>
            <person name="Lindquist E.A."/>
            <person name="Lucas S."/>
            <person name="Salamov A.A."/>
            <person name="Bradshaw R.E."/>
            <person name="Ciuffetti L."/>
            <person name="Hamelin R.C."/>
            <person name="Kema G.H.J."/>
            <person name="Lawrence C."/>
            <person name="Scott J.A."/>
            <person name="Spatafora J.W."/>
            <person name="Turgeon B.G."/>
            <person name="de Wit P.J.G.M."/>
            <person name="Zhong S."/>
            <person name="Goodwin S.B."/>
            <person name="Grigoriev I.V."/>
        </authorList>
    </citation>
    <scope>NUCLEOTIDE SEQUENCE [LARGE SCALE GENOMIC DNA]</scope>
    <source>
        <strain evidence="4">28A</strain>
    </source>
</reference>
<organism evidence="3 4">
    <name type="scientific">Exserohilum turcicum (strain 28A)</name>
    <name type="common">Northern leaf blight fungus</name>
    <name type="synonym">Setosphaeria turcica</name>
    <dbReference type="NCBI Taxonomy" id="671987"/>
    <lineage>
        <taxon>Eukaryota</taxon>
        <taxon>Fungi</taxon>
        <taxon>Dikarya</taxon>
        <taxon>Ascomycota</taxon>
        <taxon>Pezizomycotina</taxon>
        <taxon>Dothideomycetes</taxon>
        <taxon>Pleosporomycetidae</taxon>
        <taxon>Pleosporales</taxon>
        <taxon>Pleosporineae</taxon>
        <taxon>Pleosporaceae</taxon>
        <taxon>Exserohilum</taxon>
    </lineage>
</organism>
<dbReference type="OrthoDB" id="3786820at2759"/>
<feature type="domain" description="G" evidence="2">
    <location>
        <begin position="43"/>
        <end position="143"/>
    </location>
</feature>
<dbReference type="AlphaFoldDB" id="R0JN98"/>
<feature type="compositionally biased region" description="Polar residues" evidence="1">
    <location>
        <begin position="369"/>
        <end position="382"/>
    </location>
</feature>
<dbReference type="InterPro" id="IPR006073">
    <property type="entry name" value="GTP-bd"/>
</dbReference>
<name>R0JN98_EXST2</name>
<evidence type="ECO:0000313" key="4">
    <source>
        <dbReference type="Proteomes" id="UP000016935"/>
    </source>
</evidence>
<dbReference type="Pfam" id="PF01926">
    <property type="entry name" value="MMR_HSR1"/>
    <property type="match status" value="1"/>
</dbReference>
<dbReference type="eggNOG" id="ENOG502SEAC">
    <property type="taxonomic scope" value="Eukaryota"/>
</dbReference>
<evidence type="ECO:0000256" key="1">
    <source>
        <dbReference type="SAM" id="MobiDB-lite"/>
    </source>
</evidence>
<dbReference type="InterPro" id="IPR027417">
    <property type="entry name" value="P-loop_NTPase"/>
</dbReference>
<dbReference type="Proteomes" id="UP000016935">
    <property type="component" value="Unassembled WGS sequence"/>
</dbReference>
<dbReference type="GO" id="GO:0005525">
    <property type="term" value="F:GTP binding"/>
    <property type="evidence" value="ECO:0007669"/>
    <property type="project" value="InterPro"/>
</dbReference>
<evidence type="ECO:0000259" key="2">
    <source>
        <dbReference type="Pfam" id="PF01926"/>
    </source>
</evidence>